<dbReference type="Proteomes" id="UP001215712">
    <property type="component" value="Unassembled WGS sequence"/>
</dbReference>
<protein>
    <recommendedName>
        <fullName evidence="3">Nucleoside phosphorylase domain-containing protein</fullName>
    </recommendedName>
</protein>
<dbReference type="Gene3D" id="3.40.50.1580">
    <property type="entry name" value="Nucleoside phosphorylase domain"/>
    <property type="match status" value="1"/>
</dbReference>
<gene>
    <name evidence="1" type="ORF">N7493_006298</name>
</gene>
<reference evidence="1" key="1">
    <citation type="journal article" date="2023" name="IMA Fungus">
        <title>Comparative genomic study of the Penicillium genus elucidates a diverse pangenome and 15 lateral gene transfer events.</title>
        <authorList>
            <person name="Petersen C."/>
            <person name="Sorensen T."/>
            <person name="Nielsen M.R."/>
            <person name="Sondergaard T.E."/>
            <person name="Sorensen J.L."/>
            <person name="Fitzpatrick D.A."/>
            <person name="Frisvad J.C."/>
            <person name="Nielsen K.L."/>
        </authorList>
    </citation>
    <scope>NUCLEOTIDE SEQUENCE</scope>
    <source>
        <strain evidence="1">IBT 17514</strain>
    </source>
</reference>
<dbReference type="AlphaFoldDB" id="A0AAD6HKD7"/>
<dbReference type="InterPro" id="IPR035994">
    <property type="entry name" value="Nucleoside_phosphorylase_sf"/>
</dbReference>
<reference evidence="1" key="2">
    <citation type="submission" date="2023-01" db="EMBL/GenBank/DDBJ databases">
        <authorList>
            <person name="Petersen C."/>
        </authorList>
    </citation>
    <scope>NUCLEOTIDE SEQUENCE</scope>
    <source>
        <strain evidence="1">IBT 17514</strain>
    </source>
</reference>
<dbReference type="PANTHER" id="PTHR46082">
    <property type="entry name" value="ATP/GTP-BINDING PROTEIN-RELATED"/>
    <property type="match status" value="1"/>
</dbReference>
<evidence type="ECO:0008006" key="3">
    <source>
        <dbReference type="Google" id="ProtNLM"/>
    </source>
</evidence>
<comment type="caution">
    <text evidence="1">The sequence shown here is derived from an EMBL/GenBank/DDBJ whole genome shotgun (WGS) entry which is preliminary data.</text>
</comment>
<dbReference type="GO" id="GO:0003824">
    <property type="term" value="F:catalytic activity"/>
    <property type="evidence" value="ECO:0007669"/>
    <property type="project" value="InterPro"/>
</dbReference>
<organism evidence="1 2">
    <name type="scientific">Penicillium malachiteum</name>
    <dbReference type="NCBI Taxonomy" id="1324776"/>
    <lineage>
        <taxon>Eukaryota</taxon>
        <taxon>Fungi</taxon>
        <taxon>Dikarya</taxon>
        <taxon>Ascomycota</taxon>
        <taxon>Pezizomycotina</taxon>
        <taxon>Eurotiomycetes</taxon>
        <taxon>Eurotiomycetidae</taxon>
        <taxon>Eurotiales</taxon>
        <taxon>Aspergillaceae</taxon>
        <taxon>Penicillium</taxon>
    </lineage>
</organism>
<dbReference type="SUPFAM" id="SSF53167">
    <property type="entry name" value="Purine and uridine phosphorylases"/>
    <property type="match status" value="1"/>
</dbReference>
<dbReference type="PANTHER" id="PTHR46082:SF11">
    <property type="entry name" value="AAA+ ATPASE DOMAIN-CONTAINING PROTEIN-RELATED"/>
    <property type="match status" value="1"/>
</dbReference>
<evidence type="ECO:0000313" key="2">
    <source>
        <dbReference type="Proteomes" id="UP001215712"/>
    </source>
</evidence>
<dbReference type="GO" id="GO:0009116">
    <property type="term" value="P:nucleoside metabolic process"/>
    <property type="evidence" value="ECO:0007669"/>
    <property type="project" value="InterPro"/>
</dbReference>
<sequence length="469" mass="52482">MAAAVAMLDERHRDLPAKANDSNTYILGRIHGHNVAIACLPSGVYGTTSAAIVGIQMQSTFESIRFGLMIGIGGGVPRGKADIRLGDVVVSKQTRDSGGVIQYDYGKTVTGGRFERTGVLNKPPPRYKRVVSDDTEPNQVLAPSAYWERFRKSKLARVVGQKFSPDQRVRSDDTAITVTVNDRSERKLTKRFEKTNIDWSSVENQLLSWGDLFRAGKKIRLLITFHHIGDSRSSPKKGDKRGSSATKRIQAEMEDQLMAERSSGLGETWREVYQLMRCRDRLCKQGPHCLDDPVSQKYYSLTTHHLQSLIGFVNSGGTLRSKGDIPEWFHKQRKAEEQALNSKTKDRSLSSHAITYPPINIVLPSQSSPSSISAATPTPTPGSPLLKGYQHKCLRIYGPRDVAVKEYSEWHASKVDDKDLKNDFRKVYQVALNNGLDLQQIGHHPDPNFFIKREIKIGTAYCFVNDIIE</sequence>
<accession>A0AAD6HKD7</accession>
<proteinExistence type="predicted"/>
<keyword evidence="2" id="KW-1185">Reference proteome</keyword>
<evidence type="ECO:0000313" key="1">
    <source>
        <dbReference type="EMBL" id="KAJ5724570.1"/>
    </source>
</evidence>
<name>A0AAD6HKD7_9EURO</name>
<dbReference type="InterPro" id="IPR053137">
    <property type="entry name" value="NLR-like"/>
</dbReference>
<dbReference type="EMBL" id="JAQJAN010000008">
    <property type="protein sequence ID" value="KAJ5724570.1"/>
    <property type="molecule type" value="Genomic_DNA"/>
</dbReference>